<protein>
    <submittedName>
        <fullName evidence="1">Uncharacterized protein</fullName>
    </submittedName>
</protein>
<gene>
    <name evidence="1" type="ORF">PS631_03831</name>
</gene>
<reference evidence="1 2" key="1">
    <citation type="submission" date="2019-09" db="EMBL/GenBank/DDBJ databases">
        <authorList>
            <person name="Chandra G."/>
            <person name="Truman W A."/>
        </authorList>
    </citation>
    <scope>NUCLEOTIDE SEQUENCE [LARGE SCALE GENOMIC DNA]</scope>
    <source>
        <strain evidence="1">PS631</strain>
    </source>
</reference>
<evidence type="ECO:0000313" key="2">
    <source>
        <dbReference type="Proteomes" id="UP000399692"/>
    </source>
</evidence>
<accession>A0A5E6UXB6</accession>
<dbReference type="Proteomes" id="UP000399692">
    <property type="component" value="Unassembled WGS sequence"/>
</dbReference>
<name>A0A5E6UXB6_PSEFL</name>
<dbReference type="RefSeq" id="WP_150571007.1">
    <property type="nucleotide sequence ID" value="NZ_CABVHC010000079.1"/>
</dbReference>
<organism evidence="1 2">
    <name type="scientific">Pseudomonas fluorescens</name>
    <dbReference type="NCBI Taxonomy" id="294"/>
    <lineage>
        <taxon>Bacteria</taxon>
        <taxon>Pseudomonadati</taxon>
        <taxon>Pseudomonadota</taxon>
        <taxon>Gammaproteobacteria</taxon>
        <taxon>Pseudomonadales</taxon>
        <taxon>Pseudomonadaceae</taxon>
        <taxon>Pseudomonas</taxon>
    </lineage>
</organism>
<evidence type="ECO:0000313" key="1">
    <source>
        <dbReference type="EMBL" id="VVN10362.1"/>
    </source>
</evidence>
<proteinExistence type="predicted"/>
<dbReference type="AlphaFoldDB" id="A0A5E6UXB6"/>
<sequence>MKKLVPDPPVPYFLINAELSVEDALAQVDKLLDCLNGTIKANLFGEPIGIHKYLLEVIEVLNQLILALVAHARDKEAVS</sequence>
<dbReference type="OrthoDB" id="7020349at2"/>
<dbReference type="EMBL" id="CABVHF010000015">
    <property type="protein sequence ID" value="VVN10362.1"/>
    <property type="molecule type" value="Genomic_DNA"/>
</dbReference>